<accession>A0A1I1ZXH5</accession>
<dbReference type="SMART" id="SM00387">
    <property type="entry name" value="HATPase_c"/>
    <property type="match status" value="1"/>
</dbReference>
<dbReference type="SUPFAM" id="SSF55874">
    <property type="entry name" value="ATPase domain of HSP90 chaperone/DNA topoisomerase II/histidine kinase"/>
    <property type="match status" value="1"/>
</dbReference>
<dbReference type="CDD" id="cd00082">
    <property type="entry name" value="HisKA"/>
    <property type="match status" value="1"/>
</dbReference>
<dbReference type="OrthoDB" id="9796457at2"/>
<keyword evidence="5" id="KW-0418">Kinase</keyword>
<dbReference type="STRING" id="385682.SAMN05444380_11019"/>
<feature type="domain" description="Histidine kinase" evidence="8">
    <location>
        <begin position="147"/>
        <end position="369"/>
    </location>
</feature>
<dbReference type="PANTHER" id="PTHR43711">
    <property type="entry name" value="TWO-COMPONENT HISTIDINE KINASE"/>
    <property type="match status" value="1"/>
</dbReference>
<evidence type="ECO:0000256" key="3">
    <source>
        <dbReference type="ARBA" id="ARBA00022553"/>
    </source>
</evidence>
<evidence type="ECO:0000256" key="1">
    <source>
        <dbReference type="ARBA" id="ARBA00000085"/>
    </source>
</evidence>
<dbReference type="FunFam" id="1.10.287.130:FF:000001">
    <property type="entry name" value="Two-component sensor histidine kinase"/>
    <property type="match status" value="1"/>
</dbReference>
<keyword evidence="3" id="KW-0597">Phosphoprotein</keyword>
<keyword evidence="7" id="KW-0129">CBS domain</keyword>
<dbReference type="SMART" id="SM00388">
    <property type="entry name" value="HisKA"/>
    <property type="match status" value="1"/>
</dbReference>
<dbReference type="EMBL" id="FONA01000010">
    <property type="protein sequence ID" value="SFE35373.1"/>
    <property type="molecule type" value="Genomic_DNA"/>
</dbReference>
<dbReference type="InterPro" id="IPR003661">
    <property type="entry name" value="HisK_dim/P_dom"/>
</dbReference>
<dbReference type="InterPro" id="IPR050736">
    <property type="entry name" value="Sensor_HK_Regulatory"/>
</dbReference>
<proteinExistence type="predicted"/>
<dbReference type="PRINTS" id="PR00344">
    <property type="entry name" value="BCTRLSENSOR"/>
</dbReference>
<dbReference type="Gene3D" id="3.30.565.10">
    <property type="entry name" value="Histidine kinase-like ATPase, C-terminal domain"/>
    <property type="match status" value="1"/>
</dbReference>
<dbReference type="InterPro" id="IPR004358">
    <property type="entry name" value="Sig_transdc_His_kin-like_C"/>
</dbReference>
<gene>
    <name evidence="10" type="ORF">SAMN05444380_11019</name>
</gene>
<dbReference type="Gene3D" id="3.10.580.10">
    <property type="entry name" value="CBS-domain"/>
    <property type="match status" value="1"/>
</dbReference>
<dbReference type="InterPro" id="IPR000644">
    <property type="entry name" value="CBS_dom"/>
</dbReference>
<dbReference type="PROSITE" id="PS50109">
    <property type="entry name" value="HIS_KIN"/>
    <property type="match status" value="1"/>
</dbReference>
<dbReference type="Pfam" id="PF02518">
    <property type="entry name" value="HATPase_c"/>
    <property type="match status" value="1"/>
</dbReference>
<feature type="domain" description="CBS" evidence="9">
    <location>
        <begin position="70"/>
        <end position="128"/>
    </location>
</feature>
<dbReference type="Proteomes" id="UP000181976">
    <property type="component" value="Unassembled WGS sequence"/>
</dbReference>
<dbReference type="AlphaFoldDB" id="A0A1I1ZXH5"/>
<reference evidence="10 11" key="1">
    <citation type="submission" date="2016-10" db="EMBL/GenBank/DDBJ databases">
        <authorList>
            <person name="de Groot N.N."/>
        </authorList>
    </citation>
    <scope>NUCLEOTIDE SEQUENCE [LARGE SCALE GENOMIC DNA]</scope>
    <source>
        <strain evidence="10 11">DSM 19012</strain>
    </source>
</reference>
<dbReference type="InterPro" id="IPR005467">
    <property type="entry name" value="His_kinase_dom"/>
</dbReference>
<evidence type="ECO:0000256" key="4">
    <source>
        <dbReference type="ARBA" id="ARBA00022679"/>
    </source>
</evidence>
<dbReference type="EC" id="2.7.13.3" evidence="2"/>
<dbReference type="SUPFAM" id="SSF54631">
    <property type="entry name" value="CBS-domain pair"/>
    <property type="match status" value="1"/>
</dbReference>
<organism evidence="10 11">
    <name type="scientific">Thermophagus xiamenensis</name>
    <dbReference type="NCBI Taxonomy" id="385682"/>
    <lineage>
        <taxon>Bacteria</taxon>
        <taxon>Pseudomonadati</taxon>
        <taxon>Bacteroidota</taxon>
        <taxon>Bacteroidia</taxon>
        <taxon>Marinilabiliales</taxon>
        <taxon>Marinilabiliaceae</taxon>
        <taxon>Thermophagus</taxon>
    </lineage>
</organism>
<dbReference type="InterPro" id="IPR046342">
    <property type="entry name" value="CBS_dom_sf"/>
</dbReference>
<dbReference type="InterPro" id="IPR003594">
    <property type="entry name" value="HATPase_dom"/>
</dbReference>
<keyword evidence="11" id="KW-1185">Reference proteome</keyword>
<evidence type="ECO:0000256" key="2">
    <source>
        <dbReference type="ARBA" id="ARBA00012438"/>
    </source>
</evidence>
<dbReference type="GO" id="GO:0000155">
    <property type="term" value="F:phosphorelay sensor kinase activity"/>
    <property type="evidence" value="ECO:0007669"/>
    <property type="project" value="InterPro"/>
</dbReference>
<evidence type="ECO:0000256" key="5">
    <source>
        <dbReference type="ARBA" id="ARBA00022777"/>
    </source>
</evidence>
<dbReference type="Pfam" id="PF00571">
    <property type="entry name" value="CBS"/>
    <property type="match status" value="1"/>
</dbReference>
<protein>
    <recommendedName>
        <fullName evidence="2">histidine kinase</fullName>
        <ecNumber evidence="2">2.7.13.3</ecNumber>
    </recommendedName>
</protein>
<evidence type="ECO:0000313" key="10">
    <source>
        <dbReference type="EMBL" id="SFE35373.1"/>
    </source>
</evidence>
<dbReference type="CDD" id="cd02205">
    <property type="entry name" value="CBS_pair_SF"/>
    <property type="match status" value="1"/>
</dbReference>
<dbReference type="PROSITE" id="PS51371">
    <property type="entry name" value="CBS"/>
    <property type="match status" value="1"/>
</dbReference>
<dbReference type="eggNOG" id="COG2205">
    <property type="taxonomic scope" value="Bacteria"/>
</dbReference>
<dbReference type="PANTHER" id="PTHR43711:SF26">
    <property type="entry name" value="SENSOR HISTIDINE KINASE RCSC"/>
    <property type="match status" value="1"/>
</dbReference>
<dbReference type="InParanoid" id="A0A1I1ZXH5"/>
<sequence>MIWKYDFHMLIRPYIEKNYPKTAPFKGVNEIEEELINRRFFIVMEESDKYMGMLTVSDVLARKKKLVADCLLPKPSLSPDSTIDQAMNLLFTTKLPALPVLDQNQNFYGVLSQDKLIGTLGQLRTKDLIKTENASSHEKIKEEFIRNISHEIRTPLNAIQGLSEILIYSDLSNEDKMKFAALLHSKTDELLHLVDSLLNLSKIESGEFSDIENEELDPQKLCQELTDRAKKMRANYQKEHIALYHKMNLPSNYHIKFNLSFLKEILIHLINNAIKFTETGSVEFGCYLDEKGAPIFFVKDTGVGIPPEKQKIIFNAFEKVSPSQTKFYPGIGVGLTIASKIAKLLGGKIWFESELNKGTCFYFSGDKSKV</sequence>
<dbReference type="InterPro" id="IPR036097">
    <property type="entry name" value="HisK_dim/P_sf"/>
</dbReference>
<keyword evidence="4" id="KW-0808">Transferase</keyword>
<evidence type="ECO:0000259" key="8">
    <source>
        <dbReference type="PROSITE" id="PS50109"/>
    </source>
</evidence>
<evidence type="ECO:0000313" key="11">
    <source>
        <dbReference type="Proteomes" id="UP000181976"/>
    </source>
</evidence>
<dbReference type="SUPFAM" id="SSF47384">
    <property type="entry name" value="Homodimeric domain of signal transducing histidine kinase"/>
    <property type="match status" value="1"/>
</dbReference>
<evidence type="ECO:0000256" key="7">
    <source>
        <dbReference type="PROSITE-ProRule" id="PRU00703"/>
    </source>
</evidence>
<dbReference type="Pfam" id="PF00512">
    <property type="entry name" value="HisKA"/>
    <property type="match status" value="1"/>
</dbReference>
<comment type="catalytic activity">
    <reaction evidence="1">
        <text>ATP + protein L-histidine = ADP + protein N-phospho-L-histidine.</text>
        <dbReference type="EC" id="2.7.13.3"/>
    </reaction>
</comment>
<keyword evidence="6" id="KW-0902">Two-component regulatory system</keyword>
<dbReference type="InterPro" id="IPR036890">
    <property type="entry name" value="HATPase_C_sf"/>
</dbReference>
<name>A0A1I1ZXH5_9BACT</name>
<dbReference type="Gene3D" id="1.10.287.130">
    <property type="match status" value="1"/>
</dbReference>
<evidence type="ECO:0000256" key="6">
    <source>
        <dbReference type="ARBA" id="ARBA00023012"/>
    </source>
</evidence>
<evidence type="ECO:0000259" key="9">
    <source>
        <dbReference type="PROSITE" id="PS51371"/>
    </source>
</evidence>